<organism evidence="3 4">
    <name type="scientific">Fluviicola taffensis (strain DSM 16823 / NCIMB 13979 / RW262)</name>
    <dbReference type="NCBI Taxonomy" id="755732"/>
    <lineage>
        <taxon>Bacteria</taxon>
        <taxon>Pseudomonadati</taxon>
        <taxon>Bacteroidota</taxon>
        <taxon>Flavobacteriia</taxon>
        <taxon>Flavobacteriales</taxon>
        <taxon>Crocinitomicaceae</taxon>
        <taxon>Fluviicola</taxon>
    </lineage>
</organism>
<dbReference type="Proteomes" id="UP000007463">
    <property type="component" value="Chromosome"/>
</dbReference>
<dbReference type="STRING" id="755732.Fluta_2073"/>
<dbReference type="OrthoDB" id="9803535at2"/>
<dbReference type="AlphaFoldDB" id="F2I9A2"/>
<dbReference type="RefSeq" id="WP_013686829.1">
    <property type="nucleotide sequence ID" value="NC_015321.1"/>
</dbReference>
<dbReference type="HOGENOM" id="CLU_920624_0_0_10"/>
<feature type="chain" id="PRO_5003283195" description="DUF2279 domain-containing protein" evidence="2">
    <location>
        <begin position="18"/>
        <end position="291"/>
    </location>
</feature>
<feature type="signal peptide" evidence="2">
    <location>
        <begin position="1"/>
        <end position="17"/>
    </location>
</feature>
<dbReference type="eggNOG" id="COG5544">
    <property type="taxonomic scope" value="Bacteria"/>
</dbReference>
<dbReference type="KEGG" id="fte:Fluta_2073"/>
<reference evidence="3 4" key="1">
    <citation type="journal article" date="2011" name="Stand. Genomic Sci.">
        <title>Complete genome sequence of the gliding freshwater bacterium Fluviicola taffensis type strain (RW262).</title>
        <authorList>
            <person name="Woyke T."/>
            <person name="Chertkov O."/>
            <person name="Lapidus A."/>
            <person name="Nolan M."/>
            <person name="Lucas S."/>
            <person name="Del Rio T.G."/>
            <person name="Tice H."/>
            <person name="Cheng J.F."/>
            <person name="Tapia R."/>
            <person name="Han C."/>
            <person name="Goodwin L."/>
            <person name="Pitluck S."/>
            <person name="Liolios K."/>
            <person name="Pagani I."/>
            <person name="Ivanova N."/>
            <person name="Huntemann M."/>
            <person name="Mavromatis K."/>
            <person name="Mikhailova N."/>
            <person name="Pati A."/>
            <person name="Chen A."/>
            <person name="Palaniappan K."/>
            <person name="Land M."/>
            <person name="Hauser L."/>
            <person name="Brambilla E.M."/>
            <person name="Rohde M."/>
            <person name="Mwirichia R."/>
            <person name="Sikorski J."/>
            <person name="Tindall B.J."/>
            <person name="Goker M."/>
            <person name="Bristow J."/>
            <person name="Eisen J.A."/>
            <person name="Markowitz V."/>
            <person name="Hugenholtz P."/>
            <person name="Klenk H.P."/>
            <person name="Kyrpides N.C."/>
        </authorList>
    </citation>
    <scope>NUCLEOTIDE SEQUENCE [LARGE SCALE GENOMIC DNA]</scope>
    <source>
        <strain evidence="4">DSM 16823 / RW262 / RW262</strain>
    </source>
</reference>
<evidence type="ECO:0000313" key="4">
    <source>
        <dbReference type="Proteomes" id="UP000007463"/>
    </source>
</evidence>
<dbReference type="InterPro" id="IPR018736">
    <property type="entry name" value="DUF2279_periplasmic_lipo"/>
</dbReference>
<accession>F2I9A2</accession>
<name>F2I9A2_FLUTR</name>
<evidence type="ECO:0000256" key="1">
    <source>
        <dbReference type="SAM" id="Phobius"/>
    </source>
</evidence>
<keyword evidence="1" id="KW-0812">Transmembrane</keyword>
<keyword evidence="4" id="KW-1185">Reference proteome</keyword>
<keyword evidence="1" id="KW-1133">Transmembrane helix</keyword>
<gene>
    <name evidence="3" type="ordered locus">Fluta_2073</name>
</gene>
<dbReference type="EMBL" id="CP002542">
    <property type="protein sequence ID" value="AEA44059.1"/>
    <property type="molecule type" value="Genomic_DNA"/>
</dbReference>
<evidence type="ECO:0008006" key="5">
    <source>
        <dbReference type="Google" id="ProtNLM"/>
    </source>
</evidence>
<protein>
    <recommendedName>
        <fullName evidence="5">DUF2279 domain-containing protein</fullName>
    </recommendedName>
</protein>
<sequence precursor="true">MKVLLFCLFFAVFGVSAQKTDTTWNKRSYWVAGTNLALGGGSIALLSAVWYQEYPKSKFHSFDDSNEWLYMDKFGHAYTTYKLSMTNYAAWRWARMPKKKAVFVSGGIAWTYQFSVEVLDGFSAEWGFSWSDLAANTVGVGLFMGQQLGWDEQRFQLKFGYKPSPYAAIRPNTLGSNFSERLLKDYNAQSYWLCVAPGTFFKESKFPKWIQIGFGYSVDAKLNGDSNAYLDLNTGKTYFAKQEYAISLDIDWAQLPIKRPWLKKLLKPLNTVKIPLPAVFWRNGVCYFGMF</sequence>
<keyword evidence="1" id="KW-0472">Membrane</keyword>
<evidence type="ECO:0000313" key="3">
    <source>
        <dbReference type="EMBL" id="AEA44059.1"/>
    </source>
</evidence>
<keyword evidence="2" id="KW-0732">Signal</keyword>
<proteinExistence type="predicted"/>
<feature type="transmembrane region" description="Helical" evidence="1">
    <location>
        <begin position="27"/>
        <end position="51"/>
    </location>
</feature>
<evidence type="ECO:0000256" key="2">
    <source>
        <dbReference type="SAM" id="SignalP"/>
    </source>
</evidence>
<reference evidence="4" key="2">
    <citation type="submission" date="2011-02" db="EMBL/GenBank/DDBJ databases">
        <title>The complete genome of Fluviicola taffensis DSM 16823.</title>
        <authorList>
            <consortium name="US DOE Joint Genome Institute (JGI-PGF)"/>
            <person name="Lucas S."/>
            <person name="Copeland A."/>
            <person name="Lapidus A."/>
            <person name="Bruce D."/>
            <person name="Goodwin L."/>
            <person name="Pitluck S."/>
            <person name="Kyrpides N."/>
            <person name="Mavromatis K."/>
            <person name="Ivanova N."/>
            <person name="Mikhailova N."/>
            <person name="Pagani I."/>
            <person name="Chertkov O."/>
            <person name="Detter J.C."/>
            <person name="Han C."/>
            <person name="Tapia R."/>
            <person name="Land M."/>
            <person name="Hauser L."/>
            <person name="Markowitz V."/>
            <person name="Cheng J.-F."/>
            <person name="Hugenholtz P."/>
            <person name="Woyke T."/>
            <person name="Wu D."/>
            <person name="Tindall B."/>
            <person name="Pomrenke H.G."/>
            <person name="Brambilla E."/>
            <person name="Klenk H.-P."/>
            <person name="Eisen J.A."/>
        </authorList>
    </citation>
    <scope>NUCLEOTIDE SEQUENCE [LARGE SCALE GENOMIC DNA]</scope>
    <source>
        <strain evidence="4">DSM 16823 / RW262 / RW262</strain>
    </source>
</reference>
<dbReference type="Pfam" id="PF10043">
    <property type="entry name" value="DUF2279"/>
    <property type="match status" value="1"/>
</dbReference>